<dbReference type="SMART" id="SM00387">
    <property type="entry name" value="HATPase_c"/>
    <property type="match status" value="1"/>
</dbReference>
<dbReference type="AlphaFoldDB" id="A0A916K032"/>
<evidence type="ECO:0000313" key="8">
    <source>
        <dbReference type="Proteomes" id="UP000693672"/>
    </source>
</evidence>
<reference evidence="7" key="1">
    <citation type="submission" date="2021-06" db="EMBL/GenBank/DDBJ databases">
        <authorList>
            <person name="Criscuolo A."/>
        </authorList>
    </citation>
    <scope>NUCLEOTIDE SEQUENCE</scope>
    <source>
        <strain evidence="7">CIP111600</strain>
    </source>
</reference>
<dbReference type="CDD" id="cd06225">
    <property type="entry name" value="HAMP"/>
    <property type="match status" value="1"/>
</dbReference>
<proteinExistence type="predicted"/>
<keyword evidence="3" id="KW-0418">Kinase</keyword>
<keyword evidence="2" id="KW-1003">Cell membrane</keyword>
<evidence type="ECO:0000256" key="3">
    <source>
        <dbReference type="ARBA" id="ARBA00022777"/>
    </source>
</evidence>
<dbReference type="PANTHER" id="PTHR34220:SF9">
    <property type="entry name" value="SIGNAL TRANSDUCTION HISTIDINE KINASE INTERNAL REGION DOMAIN-CONTAINING PROTEIN"/>
    <property type="match status" value="1"/>
</dbReference>
<evidence type="ECO:0000256" key="2">
    <source>
        <dbReference type="ARBA" id="ARBA00022475"/>
    </source>
</evidence>
<evidence type="ECO:0000256" key="5">
    <source>
        <dbReference type="SAM" id="Phobius"/>
    </source>
</evidence>
<keyword evidence="4 5" id="KW-0472">Membrane</keyword>
<evidence type="ECO:0000259" key="6">
    <source>
        <dbReference type="PROSITE" id="PS50885"/>
    </source>
</evidence>
<protein>
    <recommendedName>
        <fullName evidence="6">HAMP domain-containing protein</fullName>
    </recommendedName>
</protein>
<accession>A0A916K032</accession>
<gene>
    <name evidence="7" type="ORF">PAESOLCIP111_01904</name>
</gene>
<evidence type="ECO:0000256" key="1">
    <source>
        <dbReference type="ARBA" id="ARBA00004236"/>
    </source>
</evidence>
<dbReference type="PANTHER" id="PTHR34220">
    <property type="entry name" value="SENSOR HISTIDINE KINASE YPDA"/>
    <property type="match status" value="1"/>
</dbReference>
<dbReference type="Pfam" id="PF02518">
    <property type="entry name" value="HATPase_c"/>
    <property type="match status" value="1"/>
</dbReference>
<keyword evidence="5" id="KW-0812">Transmembrane</keyword>
<dbReference type="PROSITE" id="PS50885">
    <property type="entry name" value="HAMP"/>
    <property type="match status" value="1"/>
</dbReference>
<dbReference type="InterPro" id="IPR050640">
    <property type="entry name" value="Bact_2-comp_sensor_kinase"/>
</dbReference>
<dbReference type="Pfam" id="PF00672">
    <property type="entry name" value="HAMP"/>
    <property type="match status" value="1"/>
</dbReference>
<name>A0A916K032_9BACL</name>
<dbReference type="SMART" id="SM00304">
    <property type="entry name" value="HAMP"/>
    <property type="match status" value="1"/>
</dbReference>
<keyword evidence="3" id="KW-0808">Transferase</keyword>
<dbReference type="InterPro" id="IPR010559">
    <property type="entry name" value="Sig_transdc_His_kin_internal"/>
</dbReference>
<dbReference type="InterPro" id="IPR003660">
    <property type="entry name" value="HAMP_dom"/>
</dbReference>
<dbReference type="RefSeq" id="WP_218091695.1">
    <property type="nucleotide sequence ID" value="NZ_CAJVAS010000006.1"/>
</dbReference>
<dbReference type="GO" id="GO:0000155">
    <property type="term" value="F:phosphorelay sensor kinase activity"/>
    <property type="evidence" value="ECO:0007669"/>
    <property type="project" value="InterPro"/>
</dbReference>
<feature type="transmembrane region" description="Helical" evidence="5">
    <location>
        <begin position="284"/>
        <end position="304"/>
    </location>
</feature>
<evidence type="ECO:0000313" key="7">
    <source>
        <dbReference type="EMBL" id="CAG7616435.1"/>
    </source>
</evidence>
<keyword evidence="5" id="KW-1133">Transmembrane helix</keyword>
<dbReference type="InterPro" id="IPR003594">
    <property type="entry name" value="HATPase_dom"/>
</dbReference>
<organism evidence="7 8">
    <name type="scientific">Paenibacillus solanacearum</name>
    <dbReference type="NCBI Taxonomy" id="2048548"/>
    <lineage>
        <taxon>Bacteria</taxon>
        <taxon>Bacillati</taxon>
        <taxon>Bacillota</taxon>
        <taxon>Bacilli</taxon>
        <taxon>Bacillales</taxon>
        <taxon>Paenibacillaceae</taxon>
        <taxon>Paenibacillus</taxon>
    </lineage>
</organism>
<dbReference type="EMBL" id="CAJVAS010000006">
    <property type="protein sequence ID" value="CAG7616435.1"/>
    <property type="molecule type" value="Genomic_DNA"/>
</dbReference>
<dbReference type="Pfam" id="PF06580">
    <property type="entry name" value="His_kinase"/>
    <property type="match status" value="1"/>
</dbReference>
<keyword evidence="8" id="KW-1185">Reference proteome</keyword>
<comment type="caution">
    <text evidence="7">The sequence shown here is derived from an EMBL/GenBank/DDBJ whole genome shotgun (WGS) entry which is preliminary data.</text>
</comment>
<comment type="subcellular location">
    <subcellularLocation>
        <location evidence="1">Cell membrane</location>
    </subcellularLocation>
</comment>
<feature type="domain" description="HAMP" evidence="6">
    <location>
        <begin position="305"/>
        <end position="357"/>
    </location>
</feature>
<sequence length="574" mass="65448">MKIKNTIFSKMNAVIFFFLISILLLYGISHQVSVHVVQSLLQKENGNQLDFVRKQLDSMALSLAMNAVTLTRDPTVLGIERTSLIGDERALSQTETSVQDKLTLQSSASNWYNDITLYFPSVQKTMTTAYRPAPAYDEKQLEQQVRRNSWTYRPDLSSFVYYAGGPINESGKIQDSNVIVELAFYEQNITSLLDQLKTGGKGDPFMVSKQRHIAFNRTSDEENTRAVAEALFLEPEQDRGSFTKSVGGQTYLVNYVYSQPLGYYLVDYTPMQQILMPITTIRNWFYGCIALLLAVGIISSFLLYKNVQVPLQALIGVLKRFQNGDFGVRLNQYFRNEFDTVVVRFNDMAGQIQYLIENVLEERSRSRLATLKQLQAQINPHFLYNCLSFVISSANLGRNDSVIAMAYNLSDYYRYITRLDDTGTRLKDEMKLVKNYLEIHLLRLQRIRYEIDIPEDMLDIRMPKLLIQPIVENAIVHGLEPKPGGGTIVISGKTRGDRVQITVEDSGVGLSGERLEQLKEQLRRPMDESTGTGVWNVYQRLKYAFGETAGLTLERSETLGGLKITMHWRGELRQ</sequence>
<dbReference type="GO" id="GO:0005886">
    <property type="term" value="C:plasma membrane"/>
    <property type="evidence" value="ECO:0007669"/>
    <property type="project" value="UniProtKB-SubCell"/>
</dbReference>
<dbReference type="Proteomes" id="UP000693672">
    <property type="component" value="Unassembled WGS sequence"/>
</dbReference>
<evidence type="ECO:0000256" key="4">
    <source>
        <dbReference type="ARBA" id="ARBA00023136"/>
    </source>
</evidence>